<feature type="region of interest" description="Disordered" evidence="1">
    <location>
        <begin position="202"/>
        <end position="302"/>
    </location>
</feature>
<evidence type="ECO:0000313" key="4">
    <source>
        <dbReference type="Proteomes" id="UP000824263"/>
    </source>
</evidence>
<proteinExistence type="predicted"/>
<organism evidence="3 4">
    <name type="scientific">Candidatus Dorea gallistercoris</name>
    <dbReference type="NCBI Taxonomy" id="2838542"/>
    <lineage>
        <taxon>Bacteria</taxon>
        <taxon>Bacillati</taxon>
        <taxon>Bacillota</taxon>
        <taxon>Clostridia</taxon>
        <taxon>Lachnospirales</taxon>
        <taxon>Lachnospiraceae</taxon>
        <taxon>Dorea</taxon>
    </lineage>
</organism>
<accession>A0A9D1UE41</accession>
<reference evidence="3" key="1">
    <citation type="journal article" date="2021" name="PeerJ">
        <title>Extensive microbial diversity within the chicken gut microbiome revealed by metagenomics and culture.</title>
        <authorList>
            <person name="Gilroy R."/>
            <person name="Ravi A."/>
            <person name="Getino M."/>
            <person name="Pursley I."/>
            <person name="Horton D.L."/>
            <person name="Alikhan N.F."/>
            <person name="Baker D."/>
            <person name="Gharbi K."/>
            <person name="Hall N."/>
            <person name="Watson M."/>
            <person name="Adriaenssens E.M."/>
            <person name="Foster-Nyarko E."/>
            <person name="Jarju S."/>
            <person name="Secka A."/>
            <person name="Antonio M."/>
            <person name="Oren A."/>
            <person name="Chaudhuri R.R."/>
            <person name="La Ragione R."/>
            <person name="Hildebrand F."/>
            <person name="Pallen M.J."/>
        </authorList>
    </citation>
    <scope>NUCLEOTIDE SEQUENCE</scope>
    <source>
        <strain evidence="3">ChiSxjej1B13-11762</strain>
    </source>
</reference>
<evidence type="ECO:0000256" key="2">
    <source>
        <dbReference type="SAM" id="Phobius"/>
    </source>
</evidence>
<feature type="compositionally biased region" description="Basic and acidic residues" evidence="1">
    <location>
        <begin position="224"/>
        <end position="244"/>
    </location>
</feature>
<feature type="transmembrane region" description="Helical" evidence="2">
    <location>
        <begin position="12"/>
        <end position="29"/>
    </location>
</feature>
<evidence type="ECO:0000256" key="1">
    <source>
        <dbReference type="SAM" id="MobiDB-lite"/>
    </source>
</evidence>
<comment type="caution">
    <text evidence="3">The sequence shown here is derived from an EMBL/GenBank/DDBJ whole genome shotgun (WGS) entry which is preliminary data.</text>
</comment>
<name>A0A9D1UE41_9FIRM</name>
<dbReference type="EMBL" id="DXGF01000119">
    <property type="protein sequence ID" value="HIW83938.1"/>
    <property type="molecule type" value="Genomic_DNA"/>
</dbReference>
<gene>
    <name evidence="3" type="ORF">H9873_06425</name>
</gene>
<keyword evidence="2" id="KW-0812">Transmembrane</keyword>
<reference evidence="3" key="2">
    <citation type="submission" date="2021-04" db="EMBL/GenBank/DDBJ databases">
        <authorList>
            <person name="Gilroy R."/>
        </authorList>
    </citation>
    <scope>NUCLEOTIDE SEQUENCE</scope>
    <source>
        <strain evidence="3">ChiSxjej1B13-11762</strain>
    </source>
</reference>
<evidence type="ECO:0000313" key="3">
    <source>
        <dbReference type="EMBL" id="HIW83938.1"/>
    </source>
</evidence>
<keyword evidence="2" id="KW-0472">Membrane</keyword>
<feature type="compositionally biased region" description="Basic and acidic residues" evidence="1">
    <location>
        <begin position="279"/>
        <end position="302"/>
    </location>
</feature>
<feature type="transmembrane region" description="Helical" evidence="2">
    <location>
        <begin position="98"/>
        <end position="117"/>
    </location>
</feature>
<dbReference type="Proteomes" id="UP000824263">
    <property type="component" value="Unassembled WGS sequence"/>
</dbReference>
<keyword evidence="2" id="KW-1133">Transmembrane helix</keyword>
<feature type="transmembrane region" description="Helical" evidence="2">
    <location>
        <begin position="123"/>
        <end position="141"/>
    </location>
</feature>
<protein>
    <submittedName>
        <fullName evidence="3">Uncharacterized protein</fullName>
    </submittedName>
</protein>
<dbReference type="AlphaFoldDB" id="A0A9D1UE41"/>
<sequence length="312" mass="34678">MLETILDKQILFVLMGILTVIGIVSKCVANTSLKRMVRAAGNMGKTTHPLMRLVRAKFEHACMISERVENVRVFVDKYLYEYKVAGLKLHTWRRLEKITAGLCLLLGGAGAAAWYSVGGMQEMVLRTGAAGAALAVLLYLLHVSTDEDYRLEAAGNYMVDYLENVCLHRYEKAYQKEIKVMAPEAPSAAGAEVRLPQTYQEKGESQIYQEKGAQEVPEGATAKKQPEAETKPEIRSVAESREEMVSQPQLESETVIPIRGAVPEKAPAEQKGSKGKAAVQDRRQSPEKPQKEEQAETPKDVLIRQILEEFMA</sequence>